<feature type="region of interest" description="Disordered" evidence="1">
    <location>
        <begin position="1"/>
        <end position="24"/>
    </location>
</feature>
<dbReference type="EMBL" id="CP137311">
    <property type="protein sequence ID" value="WQF86303.1"/>
    <property type="molecule type" value="Genomic_DNA"/>
</dbReference>
<feature type="compositionally biased region" description="Basic and acidic residues" evidence="1">
    <location>
        <begin position="11"/>
        <end position="21"/>
    </location>
</feature>
<keyword evidence="3" id="KW-1185">Reference proteome</keyword>
<evidence type="ECO:0000313" key="2">
    <source>
        <dbReference type="EMBL" id="WQF86303.1"/>
    </source>
</evidence>
<accession>A0AAX4IT40</accession>
<sequence length="104" mass="12039">MNCRGEKKRGQKELRDGRGGEEGAESSLLAQILVCHGRRKYQGRWRETERRHTYVSGYLESGRPPQFSLCLRAAKELLGGLHQAHDRQSRSRVSRQCVRRQPFC</sequence>
<dbReference type="Proteomes" id="UP001322277">
    <property type="component" value="Chromosome 7"/>
</dbReference>
<dbReference type="AlphaFoldDB" id="A0AAX4IT40"/>
<dbReference type="KEGG" id="cdet:87947817"/>
<dbReference type="GeneID" id="87947817"/>
<reference evidence="3" key="1">
    <citation type="journal article" date="2023" name="bioRxiv">
        <title>Complete genome of the Medicago anthracnose fungus, Colletotrichum destructivum, reveals a mini-chromosome-like region within a core chromosome.</title>
        <authorList>
            <person name="Lapalu N."/>
            <person name="Simon A."/>
            <person name="Lu A."/>
            <person name="Plaumann P.-L."/>
            <person name="Amselem J."/>
            <person name="Pigne S."/>
            <person name="Auger A."/>
            <person name="Koch C."/>
            <person name="Dallery J.-F."/>
            <person name="O'Connell R.J."/>
        </authorList>
    </citation>
    <scope>NUCLEOTIDE SEQUENCE [LARGE SCALE GENOMIC DNA]</scope>
    <source>
        <strain evidence="3">CBS 520.97</strain>
    </source>
</reference>
<gene>
    <name evidence="2" type="ORF">CDEST_11317</name>
</gene>
<proteinExistence type="predicted"/>
<evidence type="ECO:0000256" key="1">
    <source>
        <dbReference type="SAM" id="MobiDB-lite"/>
    </source>
</evidence>
<dbReference type="RefSeq" id="XP_062783524.1">
    <property type="nucleotide sequence ID" value="XM_062927473.1"/>
</dbReference>
<name>A0AAX4IT40_9PEZI</name>
<evidence type="ECO:0000313" key="3">
    <source>
        <dbReference type="Proteomes" id="UP001322277"/>
    </source>
</evidence>
<protein>
    <submittedName>
        <fullName evidence="2">Uncharacterized protein</fullName>
    </submittedName>
</protein>
<organism evidence="2 3">
    <name type="scientific">Colletotrichum destructivum</name>
    <dbReference type="NCBI Taxonomy" id="34406"/>
    <lineage>
        <taxon>Eukaryota</taxon>
        <taxon>Fungi</taxon>
        <taxon>Dikarya</taxon>
        <taxon>Ascomycota</taxon>
        <taxon>Pezizomycotina</taxon>
        <taxon>Sordariomycetes</taxon>
        <taxon>Hypocreomycetidae</taxon>
        <taxon>Glomerellales</taxon>
        <taxon>Glomerellaceae</taxon>
        <taxon>Colletotrichum</taxon>
        <taxon>Colletotrichum destructivum species complex</taxon>
    </lineage>
</organism>
<feature type="compositionally biased region" description="Basic residues" evidence="1">
    <location>
        <begin position="1"/>
        <end position="10"/>
    </location>
</feature>